<evidence type="ECO:0000313" key="2">
    <source>
        <dbReference type="EMBL" id="THH19973.1"/>
    </source>
</evidence>
<organism evidence="2 3">
    <name type="scientific">Bondarzewia mesenterica</name>
    <dbReference type="NCBI Taxonomy" id="1095465"/>
    <lineage>
        <taxon>Eukaryota</taxon>
        <taxon>Fungi</taxon>
        <taxon>Dikarya</taxon>
        <taxon>Basidiomycota</taxon>
        <taxon>Agaricomycotina</taxon>
        <taxon>Agaricomycetes</taxon>
        <taxon>Russulales</taxon>
        <taxon>Bondarzewiaceae</taxon>
        <taxon>Bondarzewia</taxon>
    </lineage>
</organism>
<name>A0A4V3XG44_9AGAM</name>
<keyword evidence="1" id="KW-1133">Transmembrane helix</keyword>
<protein>
    <submittedName>
        <fullName evidence="2">Uncharacterized protein</fullName>
    </submittedName>
</protein>
<feature type="transmembrane region" description="Helical" evidence="1">
    <location>
        <begin position="104"/>
        <end position="120"/>
    </location>
</feature>
<keyword evidence="3" id="KW-1185">Reference proteome</keyword>
<dbReference type="OrthoDB" id="61370at2759"/>
<comment type="caution">
    <text evidence="2">The sequence shown here is derived from an EMBL/GenBank/DDBJ whole genome shotgun (WGS) entry which is preliminary data.</text>
</comment>
<dbReference type="Proteomes" id="UP000310158">
    <property type="component" value="Unassembled WGS sequence"/>
</dbReference>
<proteinExistence type="predicted"/>
<keyword evidence="1" id="KW-0472">Membrane</keyword>
<keyword evidence="1" id="KW-0812">Transmembrane</keyword>
<accession>A0A4V3XG44</accession>
<evidence type="ECO:0000313" key="3">
    <source>
        <dbReference type="Proteomes" id="UP000310158"/>
    </source>
</evidence>
<reference evidence="2 3" key="1">
    <citation type="submission" date="2019-02" db="EMBL/GenBank/DDBJ databases">
        <title>Genome sequencing of the rare red list fungi Bondarzewia mesenterica.</title>
        <authorList>
            <person name="Buettner E."/>
            <person name="Kellner H."/>
        </authorList>
    </citation>
    <scope>NUCLEOTIDE SEQUENCE [LARGE SCALE GENOMIC DNA]</scope>
    <source>
        <strain evidence="2 3">DSM 108281</strain>
    </source>
</reference>
<gene>
    <name evidence="2" type="ORF">EW146_g1297</name>
</gene>
<feature type="transmembrane region" description="Helical" evidence="1">
    <location>
        <begin position="171"/>
        <end position="191"/>
    </location>
</feature>
<dbReference type="EMBL" id="SGPL01000032">
    <property type="protein sequence ID" value="THH19973.1"/>
    <property type="molecule type" value="Genomic_DNA"/>
</dbReference>
<sequence>MRKTSYAVAFILVAATLALNIIAVRRNDWIVARDETIPHYKVTVRYGLMERCERQVIEIPGSDGKLAYTDYQCRPFPASVTDHCEKENRAFCTEWTTAGYVGELGIWVGAMALLSLIFGVSTHSRRRRIWKAVAGLVALHALFPMITFAVVSDLYRTSRYPGFEHARFGTAYYLSMVSWVAAFAISFGVILTGVSAGRGHRWAAGNRAYTRIED</sequence>
<dbReference type="Gene3D" id="1.20.140.150">
    <property type="match status" value="1"/>
</dbReference>
<evidence type="ECO:0000256" key="1">
    <source>
        <dbReference type="SAM" id="Phobius"/>
    </source>
</evidence>
<feature type="transmembrane region" description="Helical" evidence="1">
    <location>
        <begin position="132"/>
        <end position="151"/>
    </location>
</feature>
<dbReference type="AlphaFoldDB" id="A0A4V3XG44"/>